<dbReference type="InterPro" id="IPR001789">
    <property type="entry name" value="Sig_transdc_resp-reg_receiver"/>
</dbReference>
<dbReference type="PANTHER" id="PTHR44591">
    <property type="entry name" value="STRESS RESPONSE REGULATOR PROTEIN 1"/>
    <property type="match status" value="1"/>
</dbReference>
<name>A0AAU7LSF7_9BURK</name>
<organism evidence="4">
    <name type="scientific">Polaromonas hydrogenivorans</name>
    <dbReference type="NCBI Taxonomy" id="335476"/>
    <lineage>
        <taxon>Bacteria</taxon>
        <taxon>Pseudomonadati</taxon>
        <taxon>Pseudomonadota</taxon>
        <taxon>Betaproteobacteria</taxon>
        <taxon>Burkholderiales</taxon>
        <taxon>Comamonadaceae</taxon>
        <taxon>Polaromonas</taxon>
    </lineage>
</organism>
<dbReference type="SMART" id="SM00448">
    <property type="entry name" value="REC"/>
    <property type="match status" value="1"/>
</dbReference>
<dbReference type="AlphaFoldDB" id="A0AAU7LSF7"/>
<accession>A0AAU7LSF7</accession>
<keyword evidence="1 2" id="KW-0597">Phosphoprotein</keyword>
<gene>
    <name evidence="4" type="ORF">ABLV49_01990</name>
</gene>
<dbReference type="Pfam" id="PF00072">
    <property type="entry name" value="Response_reg"/>
    <property type="match status" value="1"/>
</dbReference>
<protein>
    <submittedName>
        <fullName evidence="4">Response regulator</fullName>
    </submittedName>
</protein>
<dbReference type="SUPFAM" id="SSF52172">
    <property type="entry name" value="CheY-like"/>
    <property type="match status" value="1"/>
</dbReference>
<evidence type="ECO:0000256" key="1">
    <source>
        <dbReference type="ARBA" id="ARBA00022553"/>
    </source>
</evidence>
<sequence length="132" mass="14532">MALKVFLVEDSAAQRAYLAQALRAEAKVEIVGIAETEHQAIHWLDNNADQWDIALVDLFLGEGSGAGVIQHCHDRRPDQSVFVMTNHSQNEALLHHCKLLGADAVYHKATELENLLALLQEGAHSNSRCVAQ</sequence>
<evidence type="ECO:0000313" key="4">
    <source>
        <dbReference type="EMBL" id="XBP70632.1"/>
    </source>
</evidence>
<dbReference type="RefSeq" id="WP_349279976.1">
    <property type="nucleotide sequence ID" value="NZ_CBCSCU010000008.1"/>
</dbReference>
<dbReference type="PANTHER" id="PTHR44591:SF3">
    <property type="entry name" value="RESPONSE REGULATORY DOMAIN-CONTAINING PROTEIN"/>
    <property type="match status" value="1"/>
</dbReference>
<dbReference type="Gene3D" id="3.40.50.2300">
    <property type="match status" value="1"/>
</dbReference>
<dbReference type="CDD" id="cd00156">
    <property type="entry name" value="REC"/>
    <property type="match status" value="1"/>
</dbReference>
<dbReference type="EMBL" id="CP157675">
    <property type="protein sequence ID" value="XBP70632.1"/>
    <property type="molecule type" value="Genomic_DNA"/>
</dbReference>
<dbReference type="InterPro" id="IPR011006">
    <property type="entry name" value="CheY-like_superfamily"/>
</dbReference>
<dbReference type="PROSITE" id="PS50110">
    <property type="entry name" value="RESPONSE_REGULATORY"/>
    <property type="match status" value="1"/>
</dbReference>
<feature type="domain" description="Response regulatory" evidence="3">
    <location>
        <begin position="4"/>
        <end position="123"/>
    </location>
</feature>
<evidence type="ECO:0000259" key="3">
    <source>
        <dbReference type="PROSITE" id="PS50110"/>
    </source>
</evidence>
<reference evidence="4" key="1">
    <citation type="submission" date="2024-05" db="EMBL/GenBank/DDBJ databases">
        <authorList>
            <person name="Bunk B."/>
            <person name="Swiderski J."/>
            <person name="Sproer C."/>
            <person name="Thiel V."/>
        </authorList>
    </citation>
    <scope>NUCLEOTIDE SEQUENCE</scope>
    <source>
        <strain evidence="4">DSM 17735</strain>
    </source>
</reference>
<evidence type="ECO:0000256" key="2">
    <source>
        <dbReference type="PROSITE-ProRule" id="PRU00169"/>
    </source>
</evidence>
<dbReference type="GO" id="GO:0000160">
    <property type="term" value="P:phosphorelay signal transduction system"/>
    <property type="evidence" value="ECO:0007669"/>
    <property type="project" value="InterPro"/>
</dbReference>
<dbReference type="InterPro" id="IPR050595">
    <property type="entry name" value="Bact_response_regulator"/>
</dbReference>
<feature type="modified residue" description="4-aspartylphosphate" evidence="2">
    <location>
        <position position="57"/>
    </location>
</feature>
<proteinExistence type="predicted"/>